<protein>
    <submittedName>
        <fullName evidence="2">Uncharacterized protein</fullName>
    </submittedName>
</protein>
<gene>
    <name evidence="2" type="ORF">pmac_cds_99</name>
</gene>
<sequence length="498" mass="57134">MASCTKETAGAPAMCARDHTEPLLTESIIDVGARVAAFVDKHVTLADFVEHIYPERTYNEVVDWDHPGRPYNHMYARYTRLGKHDAASMALHTVESVSAHGHVAILGRGDATDDVQALDALLSHEHGAARFTDAWIFLDRLSSDIGILQCIELTGTEEEGAKAYARFEASGRVGSRFWLGCDGRLKAALLDWRGTPQALSSSSPCILLASIKEQRRRRGSEFLDRLPLEKLLLDEGQKDEDEDDDPEDEDEDHGHDDEEEEEDDGHDDEEDDEPDEEEDHGHDDEEDEDGHEEEDEDEDHGHEDDDEDDDEHEEEDDDEEEDGHDEDDEEEDDGHDEDDERHDDHDDEEQGDDEDDDDEHDEDDEDEDEQESEEDDDDDEHESEDDEDDEHESEEDDDDDDEHESHEEEEEHESDEEDDDEQSESSLLFLWSFLWWRLLRDLALCFFTFLSSQSSSFLWCFFLCCEACFLSSLSSLHLRWSSLARRTCLSACEASDLE</sequence>
<dbReference type="KEGG" id="vg:36841242"/>
<dbReference type="EMBL" id="MG011691">
    <property type="protein sequence ID" value="AVK76787.1"/>
    <property type="molecule type" value="Genomic_DNA"/>
</dbReference>
<feature type="compositionally biased region" description="Acidic residues" evidence="1">
    <location>
        <begin position="237"/>
        <end position="422"/>
    </location>
</feature>
<evidence type="ECO:0000313" key="2">
    <source>
        <dbReference type="EMBL" id="AVK76787.1"/>
    </source>
</evidence>
<reference evidence="2" key="1">
    <citation type="journal article" date="2018" name="Nat. Commun.">
        <title>Diversity and evolution of the emerging Pandoraviridae family.</title>
        <authorList>
            <person name="Legendre M."/>
            <person name="Fabre E."/>
            <person name="Poirot O."/>
            <person name="Jeudy S."/>
            <person name="Lartigue A."/>
            <person name="Alempic J.M."/>
            <person name="Beucher L."/>
            <person name="Philippe N."/>
            <person name="Bertaux L."/>
            <person name="Christo-Foroux E."/>
            <person name="Labadie K."/>
            <person name="Coute Y."/>
            <person name="Abergel C."/>
            <person name="Claverie J.M."/>
        </authorList>
    </citation>
    <scope>NUCLEOTIDE SEQUENCE [LARGE SCALE GENOMIC DNA]</scope>
    <source>
        <strain evidence="2">Macleodensis</strain>
    </source>
</reference>
<name>A0A2U7UEC4_9VIRU</name>
<accession>A0A2U7UEC4</accession>
<feature type="region of interest" description="Disordered" evidence="1">
    <location>
        <begin position="233"/>
        <end position="422"/>
    </location>
</feature>
<dbReference type="RefSeq" id="YP_009480783.1">
    <property type="nucleotide sequence ID" value="NC_037665.1"/>
</dbReference>
<dbReference type="GeneID" id="36841242"/>
<organism evidence="2">
    <name type="scientific">Pandoravirus macleodensis</name>
    <dbReference type="NCBI Taxonomy" id="2107707"/>
    <lineage>
        <taxon>Viruses</taxon>
        <taxon>Pandoravirus</taxon>
    </lineage>
</organism>
<dbReference type="Proteomes" id="UP000249758">
    <property type="component" value="Segment"/>
</dbReference>
<proteinExistence type="predicted"/>
<evidence type="ECO:0000256" key="1">
    <source>
        <dbReference type="SAM" id="MobiDB-lite"/>
    </source>
</evidence>